<dbReference type="AlphaFoldDB" id="A0A0E9VGW9"/>
<protein>
    <submittedName>
        <fullName evidence="1">Uncharacterized protein</fullName>
    </submittedName>
</protein>
<reference evidence="1" key="2">
    <citation type="journal article" date="2015" name="Fish Shellfish Immunol.">
        <title>Early steps in the European eel (Anguilla anguilla)-Vibrio vulnificus interaction in the gills: Role of the RtxA13 toxin.</title>
        <authorList>
            <person name="Callol A."/>
            <person name="Pajuelo D."/>
            <person name="Ebbesson L."/>
            <person name="Teles M."/>
            <person name="MacKenzie S."/>
            <person name="Amaro C."/>
        </authorList>
    </citation>
    <scope>NUCLEOTIDE SEQUENCE</scope>
</reference>
<dbReference type="EMBL" id="GBXM01031882">
    <property type="protein sequence ID" value="JAH76695.1"/>
    <property type="molecule type" value="Transcribed_RNA"/>
</dbReference>
<evidence type="ECO:0000313" key="1">
    <source>
        <dbReference type="EMBL" id="JAH76695.1"/>
    </source>
</evidence>
<sequence>MLCNSGQGLVLCTQSWLTCPRGKFFVLPSPTAFTLLASQWYLDIPSTARNRHNPMPEQFSYCQVNSAYLA</sequence>
<accession>A0A0E9VGW9</accession>
<reference evidence="1" key="1">
    <citation type="submission" date="2014-11" db="EMBL/GenBank/DDBJ databases">
        <authorList>
            <person name="Amaro Gonzalez C."/>
        </authorList>
    </citation>
    <scope>NUCLEOTIDE SEQUENCE</scope>
</reference>
<organism evidence="1">
    <name type="scientific">Anguilla anguilla</name>
    <name type="common">European freshwater eel</name>
    <name type="synonym">Muraena anguilla</name>
    <dbReference type="NCBI Taxonomy" id="7936"/>
    <lineage>
        <taxon>Eukaryota</taxon>
        <taxon>Metazoa</taxon>
        <taxon>Chordata</taxon>
        <taxon>Craniata</taxon>
        <taxon>Vertebrata</taxon>
        <taxon>Euteleostomi</taxon>
        <taxon>Actinopterygii</taxon>
        <taxon>Neopterygii</taxon>
        <taxon>Teleostei</taxon>
        <taxon>Anguilliformes</taxon>
        <taxon>Anguillidae</taxon>
        <taxon>Anguilla</taxon>
    </lineage>
</organism>
<proteinExistence type="predicted"/>
<name>A0A0E9VGW9_ANGAN</name>